<proteinExistence type="predicted"/>
<evidence type="ECO:0000313" key="3">
    <source>
        <dbReference type="WBParaSite" id="maker-unitig_32353-snap-gene-0.2-mRNA-1"/>
    </source>
</evidence>
<dbReference type="InterPro" id="IPR013783">
    <property type="entry name" value="Ig-like_fold"/>
</dbReference>
<dbReference type="WBParaSite" id="maker-unitig_32353-snap-gene-0.2-mRNA-1">
    <property type="protein sequence ID" value="maker-unitig_32353-snap-gene-0.2-mRNA-1"/>
    <property type="gene ID" value="maker-unitig_32353-snap-gene-0.2"/>
</dbReference>
<sequence>MAARLEVDLKVAHRPAPAPSRPSRSRHASPATSAKDLEAQVNDKVTIACIVHGHPSRRSPGTQDGVLLAAEQPRIEGFEHRLGDPVRGPRARWRVLHRCGQTRSAKPRCHCVISVDRASLRTAESRCSPPRLHAWTLRRLAAAAQRLPWCGPELLSLFRDRYCRAGEPVTLECEVAASPARRSRGASTGQPIDSSDRRFTVSSRGRLHRLRLARATPRVGRICLARENDAGFGTCGALLIVEDPTVVDCSQKVIRASTKLFNRRPRSRHVTGRQLRGHTERLPPDGAATGLSCICGFGFACSEGFFCSDDLEPPSPLNSRSSKPW</sequence>
<evidence type="ECO:0000256" key="1">
    <source>
        <dbReference type="SAM" id="MobiDB-lite"/>
    </source>
</evidence>
<keyword evidence="2" id="KW-1185">Reference proteome</keyword>
<feature type="compositionally biased region" description="Basic and acidic residues" evidence="1">
    <location>
        <begin position="1"/>
        <end position="11"/>
    </location>
</feature>
<protein>
    <submittedName>
        <fullName evidence="3">Ig-like domain-containing protein</fullName>
    </submittedName>
</protein>
<dbReference type="AlphaFoldDB" id="A0A1I8FGQ1"/>
<accession>A0A1I8FGQ1</accession>
<dbReference type="SUPFAM" id="SSF48726">
    <property type="entry name" value="Immunoglobulin"/>
    <property type="match status" value="1"/>
</dbReference>
<dbReference type="Gene3D" id="2.60.40.10">
    <property type="entry name" value="Immunoglobulins"/>
    <property type="match status" value="1"/>
</dbReference>
<name>A0A1I8FGQ1_9PLAT</name>
<reference evidence="3" key="1">
    <citation type="submission" date="2016-11" db="UniProtKB">
        <authorList>
            <consortium name="WormBaseParasite"/>
        </authorList>
    </citation>
    <scope>IDENTIFICATION</scope>
</reference>
<feature type="region of interest" description="Disordered" evidence="1">
    <location>
        <begin position="1"/>
        <end position="36"/>
    </location>
</feature>
<evidence type="ECO:0000313" key="2">
    <source>
        <dbReference type="Proteomes" id="UP000095280"/>
    </source>
</evidence>
<organism evidence="2 3">
    <name type="scientific">Macrostomum lignano</name>
    <dbReference type="NCBI Taxonomy" id="282301"/>
    <lineage>
        <taxon>Eukaryota</taxon>
        <taxon>Metazoa</taxon>
        <taxon>Spiralia</taxon>
        <taxon>Lophotrochozoa</taxon>
        <taxon>Platyhelminthes</taxon>
        <taxon>Rhabditophora</taxon>
        <taxon>Macrostomorpha</taxon>
        <taxon>Macrostomida</taxon>
        <taxon>Macrostomidae</taxon>
        <taxon>Macrostomum</taxon>
    </lineage>
</organism>
<dbReference type="InterPro" id="IPR036179">
    <property type="entry name" value="Ig-like_dom_sf"/>
</dbReference>
<dbReference type="Proteomes" id="UP000095280">
    <property type="component" value="Unplaced"/>
</dbReference>